<keyword evidence="3" id="KW-1185">Reference proteome</keyword>
<proteinExistence type="predicted"/>
<evidence type="ECO:0000313" key="2">
    <source>
        <dbReference type="EMBL" id="GAA0947265.1"/>
    </source>
</evidence>
<dbReference type="RefSeq" id="WP_343943608.1">
    <property type="nucleotide sequence ID" value="NZ_BAAAHP010000136.1"/>
</dbReference>
<comment type="caution">
    <text evidence="2">The sequence shown here is derived from an EMBL/GenBank/DDBJ whole genome shotgun (WGS) entry which is preliminary data.</text>
</comment>
<sequence>MIATVLPVVALLGVLGSGLVAGLFFAFSTSVMPALRRLPRPAGAEAMQHVNRVILNPLFLLVFLGTGVVCLLLVIGAPLAGGAGAVWTVIGALIYLVGGIGVTMVVNVPMNNRLDAANPITDQGAAIWTDYLVRWTAWNHVRALACAAATVAVTIGLWLQ</sequence>
<evidence type="ECO:0000313" key="3">
    <source>
        <dbReference type="Proteomes" id="UP001499967"/>
    </source>
</evidence>
<reference evidence="2 3" key="1">
    <citation type="journal article" date="2019" name="Int. J. Syst. Evol. Microbiol.">
        <title>The Global Catalogue of Microorganisms (GCM) 10K type strain sequencing project: providing services to taxonomists for standard genome sequencing and annotation.</title>
        <authorList>
            <consortium name="The Broad Institute Genomics Platform"/>
            <consortium name="The Broad Institute Genome Sequencing Center for Infectious Disease"/>
            <person name="Wu L."/>
            <person name="Ma J."/>
        </authorList>
    </citation>
    <scope>NUCLEOTIDE SEQUENCE [LARGE SCALE GENOMIC DNA]</scope>
    <source>
        <strain evidence="2 3">JCM 11117</strain>
    </source>
</reference>
<keyword evidence="1" id="KW-0812">Transmembrane</keyword>
<feature type="transmembrane region" description="Helical" evidence="1">
    <location>
        <begin position="141"/>
        <end position="159"/>
    </location>
</feature>
<gene>
    <name evidence="2" type="ORF">GCM10009559_46190</name>
</gene>
<feature type="transmembrane region" description="Helical" evidence="1">
    <location>
        <begin position="53"/>
        <end position="79"/>
    </location>
</feature>
<name>A0ABN1QUN7_9PSEU</name>
<evidence type="ECO:0000256" key="1">
    <source>
        <dbReference type="SAM" id="Phobius"/>
    </source>
</evidence>
<dbReference type="InterPro" id="IPR013901">
    <property type="entry name" value="Anthrone_oxy"/>
</dbReference>
<accession>A0ABN1QUN7</accession>
<feature type="transmembrane region" description="Helical" evidence="1">
    <location>
        <begin position="85"/>
        <end position="106"/>
    </location>
</feature>
<dbReference type="EMBL" id="BAAAHP010000136">
    <property type="protein sequence ID" value="GAA0947265.1"/>
    <property type="molecule type" value="Genomic_DNA"/>
</dbReference>
<keyword evidence="1" id="KW-1133">Transmembrane helix</keyword>
<dbReference type="Proteomes" id="UP001499967">
    <property type="component" value="Unassembled WGS sequence"/>
</dbReference>
<protein>
    <submittedName>
        <fullName evidence="2">DUF1772 domain-containing protein</fullName>
    </submittedName>
</protein>
<organism evidence="2 3">
    <name type="scientific">Pseudonocardia zijingensis</name>
    <dbReference type="NCBI Taxonomy" id="153376"/>
    <lineage>
        <taxon>Bacteria</taxon>
        <taxon>Bacillati</taxon>
        <taxon>Actinomycetota</taxon>
        <taxon>Actinomycetes</taxon>
        <taxon>Pseudonocardiales</taxon>
        <taxon>Pseudonocardiaceae</taxon>
        <taxon>Pseudonocardia</taxon>
    </lineage>
</organism>
<feature type="transmembrane region" description="Helical" evidence="1">
    <location>
        <begin position="6"/>
        <end position="32"/>
    </location>
</feature>
<dbReference type="Pfam" id="PF08592">
    <property type="entry name" value="Anthrone_oxy"/>
    <property type="match status" value="1"/>
</dbReference>
<keyword evidence="1" id="KW-0472">Membrane</keyword>